<dbReference type="CDD" id="cd14740">
    <property type="entry name" value="PAAR_4"/>
    <property type="match status" value="1"/>
</dbReference>
<dbReference type="EMBL" id="GG693878">
    <property type="protein sequence ID" value="EES52228.1"/>
    <property type="molecule type" value="Genomic_DNA"/>
</dbReference>
<reference evidence="1 2" key="1">
    <citation type="journal article" date="2009" name="Appl. Environ. Microbiol.">
        <title>Community genomic and proteomic analyses of chemoautotrophic iron-oxidizing "Leptospirillum rubarum" (Group II) and "Leptospirillum ferrodiazotrophum" (Group III) bacteria in acid mine drainage biofilms.</title>
        <authorList>
            <person name="Goltsman D.S."/>
            <person name="Denef V.J."/>
            <person name="Singer S.W."/>
            <person name="VerBerkmoes N.C."/>
            <person name="Lefsrud M."/>
            <person name="Mueller R.S."/>
            <person name="Dick G.J."/>
            <person name="Sun C.L."/>
            <person name="Wheeler K.E."/>
            <person name="Zemla A."/>
            <person name="Baker B.J."/>
            <person name="Hauser L."/>
            <person name="Land M."/>
            <person name="Shah M.B."/>
            <person name="Thelen M.P."/>
            <person name="Hettich R.L."/>
            <person name="Banfield J.F."/>
        </authorList>
    </citation>
    <scope>NUCLEOTIDE SEQUENCE [LARGE SCALE GENOMIC DNA]</scope>
</reference>
<organism evidence="1 2">
    <name type="scientific">Leptospirillum ferrodiazotrophum</name>
    <dbReference type="NCBI Taxonomy" id="412449"/>
    <lineage>
        <taxon>Bacteria</taxon>
        <taxon>Pseudomonadati</taxon>
        <taxon>Nitrospirota</taxon>
        <taxon>Nitrospiria</taxon>
        <taxon>Nitrospirales</taxon>
        <taxon>Nitrospiraceae</taxon>
        <taxon>Leptospirillum</taxon>
    </lineage>
</organism>
<dbReference type="Pfam" id="PF13665">
    <property type="entry name" value="Tox-PAAR-like"/>
    <property type="match status" value="1"/>
</dbReference>
<keyword evidence="2" id="KW-1185">Reference proteome</keyword>
<name>C6HYE3_9BACT</name>
<proteinExistence type="predicted"/>
<evidence type="ECO:0000313" key="2">
    <source>
        <dbReference type="Proteomes" id="UP000009374"/>
    </source>
</evidence>
<evidence type="ECO:0000313" key="1">
    <source>
        <dbReference type="EMBL" id="EES52228.1"/>
    </source>
</evidence>
<dbReference type="AlphaFoldDB" id="C6HYE3"/>
<accession>C6HYE3</accession>
<protein>
    <submittedName>
        <fullName evidence="1">Uncharacterized protein</fullName>
    </submittedName>
</protein>
<sequence>MFANTQMGGMSLGFPDVCKTPAGPAVVPIPYPNIAMGPMGVPPVPNVLFGGAPAHNLMTEVPLTQGDDAGVLGGVVSQEVMGSRMCLEGADTVLVGGAPATRLTSPTLQNGINAPGVCLVPSQVSVLLLAP</sequence>
<gene>
    <name evidence="1" type="ORF">UBAL3_94240019</name>
</gene>
<dbReference type="Proteomes" id="UP000009374">
    <property type="component" value="Unassembled WGS sequence"/>
</dbReference>